<evidence type="ECO:0000256" key="2">
    <source>
        <dbReference type="ARBA" id="ARBA00010617"/>
    </source>
</evidence>
<dbReference type="CDD" id="cd00302">
    <property type="entry name" value="cytochrome_P450"/>
    <property type="match status" value="1"/>
</dbReference>
<dbReference type="OrthoDB" id="9764248at2"/>
<evidence type="ECO:0000313" key="5">
    <source>
        <dbReference type="Proteomes" id="UP000253759"/>
    </source>
</evidence>
<dbReference type="InterPro" id="IPR036396">
    <property type="entry name" value="Cyt_P450_sf"/>
</dbReference>
<dbReference type="InterPro" id="IPR002397">
    <property type="entry name" value="Cyt_P450_B"/>
</dbReference>
<protein>
    <submittedName>
        <fullName evidence="4">Cytochrome P450</fullName>
    </submittedName>
</protein>
<name>A0A369VZ01_9HYPH</name>
<dbReference type="SUPFAM" id="SSF48264">
    <property type="entry name" value="Cytochrome P450"/>
    <property type="match status" value="1"/>
</dbReference>
<gene>
    <name evidence="4" type="ORF">DVH29_15760</name>
</gene>
<dbReference type="PRINTS" id="PR00359">
    <property type="entry name" value="BP450"/>
</dbReference>
<keyword evidence="3" id="KW-0560">Oxidoreductase</keyword>
<dbReference type="AlphaFoldDB" id="A0A369VZ01"/>
<organism evidence="4 5">
    <name type="scientific">Pelagibacterium lacus</name>
    <dbReference type="NCBI Taxonomy" id="2282655"/>
    <lineage>
        <taxon>Bacteria</taxon>
        <taxon>Pseudomonadati</taxon>
        <taxon>Pseudomonadota</taxon>
        <taxon>Alphaproteobacteria</taxon>
        <taxon>Hyphomicrobiales</taxon>
        <taxon>Devosiaceae</taxon>
        <taxon>Pelagibacterium</taxon>
    </lineage>
</organism>
<sequence>MKTFDLFDRPANWATAANAFRDDFERDDRIQVAPWGGYAILGYGELLELARNPAVDGMAPDPQAMANTPHVYTLLARALFTKAGPEHRAERSATIAAFNGVDIPMIVAEAAADTLPATAADLDVMSGIVRPMVRDIWARVIGYNDDEAAKLETAVEHLGYVLSSAPDAAEADRADAAAQRVRELSLAVVERGSAFADVLRQKLDRNLAADLIAGMAFDALETSSVGIMASLRIAARNADRLQPTAKCADECLRLASPTPFTMRQTTSAVRAGDVEFPSGTTLSMVWAAGNHDPSTFAAPATFDPDRERLRPLSFGAGPHACLGLGIMRASLQHLLAFMVERRPMIKGELLGWYPFNPAGPEPLTISV</sequence>
<comment type="similarity">
    <text evidence="2 3">Belongs to the cytochrome P450 family.</text>
</comment>
<keyword evidence="3" id="KW-0503">Monooxygenase</keyword>
<dbReference type="InterPro" id="IPR017972">
    <property type="entry name" value="Cyt_P450_CS"/>
</dbReference>
<dbReference type="Gene3D" id="1.10.630.10">
    <property type="entry name" value="Cytochrome P450"/>
    <property type="match status" value="1"/>
</dbReference>
<keyword evidence="5" id="KW-1185">Reference proteome</keyword>
<dbReference type="GO" id="GO:0020037">
    <property type="term" value="F:heme binding"/>
    <property type="evidence" value="ECO:0007669"/>
    <property type="project" value="InterPro"/>
</dbReference>
<comment type="cofactor">
    <cofactor evidence="1">
        <name>heme</name>
        <dbReference type="ChEBI" id="CHEBI:30413"/>
    </cofactor>
</comment>
<dbReference type="Pfam" id="PF00067">
    <property type="entry name" value="p450"/>
    <property type="match status" value="1"/>
</dbReference>
<dbReference type="RefSeq" id="WP_114647141.1">
    <property type="nucleotide sequence ID" value="NZ_QQNH01000048.1"/>
</dbReference>
<dbReference type="GO" id="GO:0016705">
    <property type="term" value="F:oxidoreductase activity, acting on paired donors, with incorporation or reduction of molecular oxygen"/>
    <property type="evidence" value="ECO:0007669"/>
    <property type="project" value="InterPro"/>
</dbReference>
<evidence type="ECO:0000313" key="4">
    <source>
        <dbReference type="EMBL" id="RDE07626.1"/>
    </source>
</evidence>
<proteinExistence type="inferred from homology"/>
<evidence type="ECO:0000256" key="3">
    <source>
        <dbReference type="RuleBase" id="RU000461"/>
    </source>
</evidence>
<dbReference type="InterPro" id="IPR001128">
    <property type="entry name" value="Cyt_P450"/>
</dbReference>
<dbReference type="EMBL" id="QQNH01000048">
    <property type="protein sequence ID" value="RDE07626.1"/>
    <property type="molecule type" value="Genomic_DNA"/>
</dbReference>
<dbReference type="Proteomes" id="UP000253759">
    <property type="component" value="Unassembled WGS sequence"/>
</dbReference>
<comment type="caution">
    <text evidence="4">The sequence shown here is derived from an EMBL/GenBank/DDBJ whole genome shotgun (WGS) entry which is preliminary data.</text>
</comment>
<evidence type="ECO:0000256" key="1">
    <source>
        <dbReference type="ARBA" id="ARBA00001971"/>
    </source>
</evidence>
<keyword evidence="3" id="KW-0479">Metal-binding</keyword>
<dbReference type="PANTHER" id="PTHR46696">
    <property type="entry name" value="P450, PUTATIVE (EUROFUNG)-RELATED"/>
    <property type="match status" value="1"/>
</dbReference>
<dbReference type="PROSITE" id="PS00086">
    <property type="entry name" value="CYTOCHROME_P450"/>
    <property type="match status" value="1"/>
</dbReference>
<dbReference type="GO" id="GO:0004497">
    <property type="term" value="F:monooxygenase activity"/>
    <property type="evidence" value="ECO:0007669"/>
    <property type="project" value="UniProtKB-KW"/>
</dbReference>
<dbReference type="GO" id="GO:0005506">
    <property type="term" value="F:iron ion binding"/>
    <property type="evidence" value="ECO:0007669"/>
    <property type="project" value="InterPro"/>
</dbReference>
<keyword evidence="3" id="KW-0408">Iron</keyword>
<keyword evidence="3" id="KW-0349">Heme</keyword>
<accession>A0A369VZ01</accession>
<dbReference type="PANTHER" id="PTHR46696:SF1">
    <property type="entry name" value="CYTOCHROME P450 YJIB-RELATED"/>
    <property type="match status" value="1"/>
</dbReference>
<reference evidence="5" key="1">
    <citation type="submission" date="2018-07" db="EMBL/GenBank/DDBJ databases">
        <authorList>
            <person name="Liu B.-T."/>
            <person name="Du Z."/>
        </authorList>
    </citation>
    <scope>NUCLEOTIDE SEQUENCE [LARGE SCALE GENOMIC DNA]</scope>
    <source>
        <strain evidence="5">XYN52</strain>
    </source>
</reference>